<feature type="domain" description="DNA/RNA-binding" evidence="3">
    <location>
        <begin position="471"/>
        <end position="590"/>
    </location>
</feature>
<dbReference type="Proteomes" id="UP000717328">
    <property type="component" value="Unassembled WGS sequence"/>
</dbReference>
<evidence type="ECO:0008006" key="7">
    <source>
        <dbReference type="Google" id="ProtNLM"/>
    </source>
</evidence>
<evidence type="ECO:0000313" key="5">
    <source>
        <dbReference type="EMBL" id="KAG5637211.1"/>
    </source>
</evidence>
<feature type="compositionally biased region" description="Low complexity" evidence="2">
    <location>
        <begin position="920"/>
        <end position="929"/>
    </location>
</feature>
<dbReference type="InterPro" id="IPR045153">
    <property type="entry name" value="Est1/Ebs1-like"/>
</dbReference>
<feature type="region of interest" description="Disordered" evidence="2">
    <location>
        <begin position="854"/>
        <end position="874"/>
    </location>
</feature>
<feature type="region of interest" description="Disordered" evidence="2">
    <location>
        <begin position="163"/>
        <end position="192"/>
    </location>
</feature>
<evidence type="ECO:0000313" key="6">
    <source>
        <dbReference type="Proteomes" id="UP000717328"/>
    </source>
</evidence>
<feature type="region of interest" description="Disordered" evidence="2">
    <location>
        <begin position="902"/>
        <end position="967"/>
    </location>
</feature>
<evidence type="ECO:0000256" key="1">
    <source>
        <dbReference type="SAM" id="Coils"/>
    </source>
</evidence>
<sequence length="1025" mass="115627">MNEQPANIVREAKEIHQKLKETLKNKELSEKEVKDADFQRKNLRRRYLNLLLVHPYAKESKDVENHLWMQTSYAFISSYKQRILNLDRIIQSKQKQPPQQNQRPNNVPIVQHRKILAQFRQFLAEEEKFWSELVRRLRRSFGLDEATPALLALGIISATDDGLAGDPEHGAPQNGRNHFQFPPEDPSHPFTPTTAEQKALWLSVLSKALICLGDIARYRELYNESGGRPRAGQEEPGTSRRSRNRRGGHASEEPIPRPRNYEKAQHCYEQARLLVPDDGNPSHQLAIIATYKKDSLLSLTHYYRALCVRTPYDTASENLGSVLGKALEAWKTRSRRERDRHDSLPPRAQIEVFKENTVVLHALWKVGMEKGVARMKAMSRQHNKVVFEAFVNLVSQRYLLADMITNVIVLSQGALWKHRMVRPHTPAQSRRPELPPPPEGTSIIIEWHILEHLLDLHRGLLEVGLEELEVPPPRDAPDGDLAQRITATFRRCLPALRVASKWLRANFKYVMQDHEFDAYQELKRTTDDAKVTRNSMYQFSRFSKNTQRFWKAYALFVSKLARTFTLSKLPPLTVVHDEDIDMRGFLPLKNLMGVLDPEVTVSGNQPQEDTHPNDWQLMKIADLIRDANEITKLEGTPIKFFDGPHYTFMEELVEPQQGTQAVPNESVVPPPQQQHLLASIRDTSLGSRIQSDADDDNMTEATSKTDDDVLRDAFQFLNATSKPEDEDEDEDEIVWDPRAPVSPVIQSSLPSPTAHATPVTRVTPLLKSPIKHSPTHSKTMSPFMSPGTSLAVAPTTAQDLLNDVMNGRSSFQLESPAPVPALLFGSDLSQSHLPGQNIWSSSHHEQALRFTSQPNLNQTYPTNPQGQSTAPLEMSQSIWSSSYPSATQSTQNSQSHIIGAMPAATYPPISPTHGSHHRLPSASSLRSPSFPNQFSQHDPFSYSFPAGQQLPQGHRPDSSGFSLNNNPAYTGGSQLPLSHAGSGMFYQSTPIQGYHSHNPSFHDPRLAQQHFPHAQPSSQLWGNVG</sequence>
<name>A0A9P7K3W5_9AGAR</name>
<dbReference type="Pfam" id="PF10373">
    <property type="entry name" value="EST1_DNA_bind"/>
    <property type="match status" value="2"/>
</dbReference>
<dbReference type="SUPFAM" id="SSF48452">
    <property type="entry name" value="TPR-like"/>
    <property type="match status" value="1"/>
</dbReference>
<dbReference type="OrthoDB" id="69928at2759"/>
<feature type="compositionally biased region" description="Basic and acidic residues" evidence="2">
    <location>
        <begin position="249"/>
        <end position="261"/>
    </location>
</feature>
<protein>
    <recommendedName>
        <fullName evidence="7">Protein SMG7</fullName>
    </recommendedName>
</protein>
<feature type="region of interest" description="Disordered" evidence="2">
    <location>
        <begin position="684"/>
        <end position="707"/>
    </location>
</feature>
<dbReference type="AlphaFoldDB" id="A0A9P7K3W5"/>
<dbReference type="Pfam" id="PF10374">
    <property type="entry name" value="EST1"/>
    <property type="match status" value="1"/>
</dbReference>
<keyword evidence="1" id="KW-0175">Coiled coil</keyword>
<evidence type="ECO:0000259" key="4">
    <source>
        <dbReference type="Pfam" id="PF10374"/>
    </source>
</evidence>
<dbReference type="EMBL" id="JABCKI010005850">
    <property type="protein sequence ID" value="KAG5637211.1"/>
    <property type="molecule type" value="Genomic_DNA"/>
</dbReference>
<reference evidence="5" key="1">
    <citation type="submission" date="2021-02" db="EMBL/GenBank/DDBJ databases">
        <authorList>
            <person name="Nieuwenhuis M."/>
            <person name="Van De Peppel L.J.J."/>
        </authorList>
    </citation>
    <scope>NUCLEOTIDE SEQUENCE</scope>
    <source>
        <strain evidence="5">D49</strain>
    </source>
</reference>
<feature type="domain" description="Telomerase activating protein Est1-like N-terminal" evidence="4">
    <location>
        <begin position="62"/>
        <end position="223"/>
    </location>
</feature>
<gene>
    <name evidence="5" type="ORF">H0H81_005374</name>
</gene>
<evidence type="ECO:0000256" key="2">
    <source>
        <dbReference type="SAM" id="MobiDB-lite"/>
    </source>
</evidence>
<comment type="caution">
    <text evidence="5">The sequence shown here is derived from an EMBL/GenBank/DDBJ whole genome shotgun (WGS) entry which is preliminary data.</text>
</comment>
<organism evidence="5 6">
    <name type="scientific">Sphagnurus paluster</name>
    <dbReference type="NCBI Taxonomy" id="117069"/>
    <lineage>
        <taxon>Eukaryota</taxon>
        <taxon>Fungi</taxon>
        <taxon>Dikarya</taxon>
        <taxon>Basidiomycota</taxon>
        <taxon>Agaricomycotina</taxon>
        <taxon>Agaricomycetes</taxon>
        <taxon>Agaricomycetidae</taxon>
        <taxon>Agaricales</taxon>
        <taxon>Tricholomatineae</taxon>
        <taxon>Lyophyllaceae</taxon>
        <taxon>Sphagnurus</taxon>
    </lineage>
</organism>
<dbReference type="InterPro" id="IPR011990">
    <property type="entry name" value="TPR-like_helical_dom_sf"/>
</dbReference>
<feature type="coiled-coil region" evidence="1">
    <location>
        <begin position="9"/>
        <end position="46"/>
    </location>
</feature>
<accession>A0A9P7K3W5</accession>
<dbReference type="InterPro" id="IPR018834">
    <property type="entry name" value="DNA/RNA-bd_Est1-type"/>
</dbReference>
<keyword evidence="6" id="KW-1185">Reference proteome</keyword>
<dbReference type="PANTHER" id="PTHR15696:SF36">
    <property type="entry name" value="NONSENSE-MEDIATED MRNA DECAY FACTOR"/>
    <property type="match status" value="1"/>
</dbReference>
<feature type="region of interest" description="Disordered" evidence="2">
    <location>
        <begin position="225"/>
        <end position="261"/>
    </location>
</feature>
<evidence type="ECO:0000259" key="3">
    <source>
        <dbReference type="Pfam" id="PF10373"/>
    </source>
</evidence>
<dbReference type="InterPro" id="IPR019458">
    <property type="entry name" value="Est1-like_N"/>
</dbReference>
<reference evidence="5" key="2">
    <citation type="submission" date="2021-10" db="EMBL/GenBank/DDBJ databases">
        <title>Phylogenomics reveals ancestral predisposition of the termite-cultivated fungus Termitomyces towards a domesticated lifestyle.</title>
        <authorList>
            <person name="Auxier B."/>
            <person name="Grum-Grzhimaylo A."/>
            <person name="Cardenas M.E."/>
            <person name="Lodge J.D."/>
            <person name="Laessoe T."/>
            <person name="Pedersen O."/>
            <person name="Smith M.E."/>
            <person name="Kuyper T.W."/>
            <person name="Franco-Molano E.A."/>
            <person name="Baroni T.J."/>
            <person name="Aanen D.K."/>
        </authorList>
    </citation>
    <scope>NUCLEOTIDE SEQUENCE</scope>
    <source>
        <strain evidence="5">D49</strain>
    </source>
</reference>
<feature type="domain" description="DNA/RNA-binding" evidence="3">
    <location>
        <begin position="264"/>
        <end position="403"/>
    </location>
</feature>
<dbReference type="Gene3D" id="1.25.40.10">
    <property type="entry name" value="Tetratricopeptide repeat domain"/>
    <property type="match status" value="1"/>
</dbReference>
<proteinExistence type="predicted"/>
<dbReference type="PANTHER" id="PTHR15696">
    <property type="entry name" value="SMG-7 SUPPRESSOR WITH MORPHOLOGICAL EFFECT ON GENITALIA PROTEIN 7"/>
    <property type="match status" value="1"/>
</dbReference>